<feature type="transmembrane region" description="Helical" evidence="1">
    <location>
        <begin position="132"/>
        <end position="150"/>
    </location>
</feature>
<accession>A0A9X8GWL2</accession>
<keyword evidence="1" id="KW-1133">Transmembrane helix</keyword>
<dbReference type="Proteomes" id="UP000265619">
    <property type="component" value="Unassembled WGS sequence"/>
</dbReference>
<feature type="transmembrane region" description="Helical" evidence="1">
    <location>
        <begin position="66"/>
        <end position="84"/>
    </location>
</feature>
<evidence type="ECO:0000313" key="2">
    <source>
        <dbReference type="EMBL" id="RIX84177.1"/>
    </source>
</evidence>
<protein>
    <submittedName>
        <fullName evidence="2">Uncharacterized protein</fullName>
    </submittedName>
</protein>
<dbReference type="RefSeq" id="WP_119552435.1">
    <property type="nucleotide sequence ID" value="NZ_QXMN01000003.1"/>
</dbReference>
<keyword evidence="1" id="KW-0812">Transmembrane</keyword>
<proteinExistence type="predicted"/>
<name>A0A9X8GWL2_9BURK</name>
<keyword evidence="3" id="KW-1185">Reference proteome</keyword>
<keyword evidence="1" id="KW-0472">Membrane</keyword>
<dbReference type="EMBL" id="QXMN01000003">
    <property type="protein sequence ID" value="RIX84177.1"/>
    <property type="molecule type" value="Genomic_DNA"/>
</dbReference>
<feature type="transmembrane region" description="Helical" evidence="1">
    <location>
        <begin position="267"/>
        <end position="290"/>
    </location>
</feature>
<dbReference type="AlphaFoldDB" id="A0A9X8GWL2"/>
<reference evidence="2 3" key="1">
    <citation type="submission" date="2018-09" db="EMBL/GenBank/DDBJ databases">
        <title>Acidovorax cavernicola nov. sp. isolated from Gruta de las Maravillas (Aracena, Spain).</title>
        <authorList>
            <person name="Jurado V."/>
            <person name="Gutierrez-Patricio S."/>
            <person name="Gonzalez-Pimentel J.L."/>
            <person name="Miller A.Z."/>
            <person name="Laiz L."/>
            <person name="Saiz-Jimenez C."/>
        </authorList>
    </citation>
    <scope>NUCLEOTIDE SEQUENCE [LARGE SCALE GENOMIC DNA]</scope>
    <source>
        <strain evidence="2 3">1011MAR4D40.2</strain>
    </source>
</reference>
<sequence>MSWREAWSRAQALRHESDETNTVLMRAGLVISVPIIWLYGCVGVAYGQLPMLTPAGFVDMPGACAWLTSLMAFAVAIFIVDWLVHGELPPAPVPPSVVLRHWQSGWPASPALPPQPDQQSLLPSGPLTLRNVCFGVAVVACVSALVGSGLDTLGWRAFARPGGLAPRAEWPLYPLPWIWPWLLPLARQSFALGTVIVGAVLFVAALLMRWRRVRGAWFPFFVALPILVVPHFLAAAGFDYAAARGLGGLNEPALVNELAQHPARYNVYTFLSLWCGIGTGTVGLILGFAFGRSKVMDED</sequence>
<feature type="transmembrane region" description="Helical" evidence="1">
    <location>
        <begin position="23"/>
        <end position="46"/>
    </location>
</feature>
<organism evidence="2 3">
    <name type="scientific">Acidovorax cavernicola</name>
    <dbReference type="NCBI Taxonomy" id="1675792"/>
    <lineage>
        <taxon>Bacteria</taxon>
        <taxon>Pseudomonadati</taxon>
        <taxon>Pseudomonadota</taxon>
        <taxon>Betaproteobacteria</taxon>
        <taxon>Burkholderiales</taxon>
        <taxon>Comamonadaceae</taxon>
        <taxon>Acidovorax</taxon>
    </lineage>
</organism>
<gene>
    <name evidence="2" type="ORF">D3H34_05565</name>
</gene>
<dbReference type="OrthoDB" id="8850538at2"/>
<evidence type="ECO:0000256" key="1">
    <source>
        <dbReference type="SAM" id="Phobius"/>
    </source>
</evidence>
<comment type="caution">
    <text evidence="2">The sequence shown here is derived from an EMBL/GenBank/DDBJ whole genome shotgun (WGS) entry which is preliminary data.</text>
</comment>
<feature type="transmembrane region" description="Helical" evidence="1">
    <location>
        <begin position="220"/>
        <end position="242"/>
    </location>
</feature>
<evidence type="ECO:0000313" key="3">
    <source>
        <dbReference type="Proteomes" id="UP000265619"/>
    </source>
</evidence>
<feature type="transmembrane region" description="Helical" evidence="1">
    <location>
        <begin position="189"/>
        <end position="208"/>
    </location>
</feature>